<evidence type="ECO:0000256" key="1">
    <source>
        <dbReference type="SAM" id="Phobius"/>
    </source>
</evidence>
<evidence type="ECO:0000313" key="2">
    <source>
        <dbReference type="EMBL" id="MEZ0166066.1"/>
    </source>
</evidence>
<gene>
    <name evidence="2" type="ORF">AB2L27_15005</name>
</gene>
<comment type="caution">
    <text evidence="2">The sequence shown here is derived from an EMBL/GenBank/DDBJ whole genome shotgun (WGS) entry which is preliminary data.</text>
</comment>
<feature type="transmembrane region" description="Helical" evidence="1">
    <location>
        <begin position="58"/>
        <end position="78"/>
    </location>
</feature>
<keyword evidence="1" id="KW-0812">Transmembrane</keyword>
<feature type="transmembrane region" description="Helical" evidence="1">
    <location>
        <begin position="12"/>
        <end position="38"/>
    </location>
</feature>
<keyword evidence="1" id="KW-0472">Membrane</keyword>
<evidence type="ECO:0000313" key="3">
    <source>
        <dbReference type="Proteomes" id="UP001565927"/>
    </source>
</evidence>
<accession>A0ABV4H3B0</accession>
<reference evidence="2 3" key="1">
    <citation type="submission" date="2024-07" db="EMBL/GenBank/DDBJ databases">
        <authorList>
            <person name="Thanompreechachai J."/>
            <person name="Duangmal K."/>
        </authorList>
    </citation>
    <scope>NUCLEOTIDE SEQUENCE [LARGE SCALE GENOMIC DNA]</scope>
    <source>
        <strain evidence="2 3">LSe6-4</strain>
    </source>
</reference>
<sequence>MLEVTVRPRHLFLTLLGVIAALSAISYAFLLVTVGLGVEAGPVVSARKFFDVNAETNLPSWFSAVLLTVTGLVTFDVGRRAHVQGRRWSRHWMVLGLGFCYLSLDELVGLHEKLVEPMTAVVGDSGVFKYAWVAAALPAVTVVALFYVRFLLALPRRAAALALLGGVLYVGGSVGLEMVANALSDSGISEEGLLLGTMQAVEEACEMVGPALFLSVVAGLSQRSRTLDATSSASPASSSASAVPSA</sequence>
<feature type="transmembrane region" description="Helical" evidence="1">
    <location>
        <begin position="90"/>
        <end position="110"/>
    </location>
</feature>
<feature type="transmembrane region" description="Helical" evidence="1">
    <location>
        <begin position="159"/>
        <end position="180"/>
    </location>
</feature>
<keyword evidence="3" id="KW-1185">Reference proteome</keyword>
<organism evidence="2 3">
    <name type="scientific">Kineococcus halophytocola</name>
    <dbReference type="NCBI Taxonomy" id="3234027"/>
    <lineage>
        <taxon>Bacteria</taxon>
        <taxon>Bacillati</taxon>
        <taxon>Actinomycetota</taxon>
        <taxon>Actinomycetes</taxon>
        <taxon>Kineosporiales</taxon>
        <taxon>Kineosporiaceae</taxon>
        <taxon>Kineococcus</taxon>
    </lineage>
</organism>
<feature type="transmembrane region" description="Helical" evidence="1">
    <location>
        <begin position="130"/>
        <end position="152"/>
    </location>
</feature>
<keyword evidence="1" id="KW-1133">Transmembrane helix</keyword>
<proteinExistence type="predicted"/>
<protein>
    <submittedName>
        <fullName evidence="2">Uncharacterized protein</fullName>
    </submittedName>
</protein>
<dbReference type="EMBL" id="JBGFTU010000017">
    <property type="protein sequence ID" value="MEZ0166066.1"/>
    <property type="molecule type" value="Genomic_DNA"/>
</dbReference>
<dbReference type="Proteomes" id="UP001565927">
    <property type="component" value="Unassembled WGS sequence"/>
</dbReference>
<name>A0ABV4H3B0_9ACTN</name>